<evidence type="ECO:0000313" key="1">
    <source>
        <dbReference type="EMBL" id="EFL50320.1"/>
    </source>
</evidence>
<dbReference type="EMBL" id="AECZ01000021">
    <property type="protein sequence ID" value="EFL50320.1"/>
    <property type="molecule type" value="Genomic_DNA"/>
</dbReference>
<protein>
    <submittedName>
        <fullName evidence="1">Uncharacterized protein</fullName>
    </submittedName>
</protein>
<name>E1JZ37_SOLFR</name>
<dbReference type="AlphaFoldDB" id="E1JZ37"/>
<gene>
    <name evidence="1" type="ORF">DesfrDRAFT_2886</name>
</gene>
<comment type="caution">
    <text evidence="1">The sequence shown here is derived from an EMBL/GenBank/DDBJ whole genome shotgun (WGS) entry which is preliminary data.</text>
</comment>
<accession>E1JZ37</accession>
<evidence type="ECO:0000313" key="2">
    <source>
        <dbReference type="Proteomes" id="UP000006250"/>
    </source>
</evidence>
<sequence precursor="true">MDQGPHGVQAFLDYLNQRLAKRQSELEQAVKFSSHYILLETAVAELKNIRTKFLSYMRREGLL</sequence>
<dbReference type="eggNOG" id="ENOG50318BH">
    <property type="taxonomic scope" value="Bacteria"/>
</dbReference>
<dbReference type="RefSeq" id="WP_005995013.1">
    <property type="nucleotide sequence ID" value="NZ_AECZ01000021.1"/>
</dbReference>
<keyword evidence="2" id="KW-1185">Reference proteome</keyword>
<proteinExistence type="predicted"/>
<dbReference type="Proteomes" id="UP000006250">
    <property type="component" value="Unassembled WGS sequence"/>
</dbReference>
<organism evidence="1 2">
    <name type="scientific">Solidesulfovibrio fructosivorans JJ]</name>
    <dbReference type="NCBI Taxonomy" id="596151"/>
    <lineage>
        <taxon>Bacteria</taxon>
        <taxon>Pseudomonadati</taxon>
        <taxon>Thermodesulfobacteriota</taxon>
        <taxon>Desulfovibrionia</taxon>
        <taxon>Desulfovibrionales</taxon>
        <taxon>Desulfovibrionaceae</taxon>
        <taxon>Solidesulfovibrio</taxon>
    </lineage>
</organism>
<reference evidence="1 2" key="1">
    <citation type="submission" date="2010-08" db="EMBL/GenBank/DDBJ databases">
        <title>The draft genome of Desulfovibrio fructosovorans JJ.</title>
        <authorList>
            <consortium name="US DOE Joint Genome Institute (JGI-PGF)"/>
            <person name="Lucas S."/>
            <person name="Copeland A."/>
            <person name="Lapidus A."/>
            <person name="Cheng J.-F."/>
            <person name="Bruce D."/>
            <person name="Goodwin L."/>
            <person name="Pitluck S."/>
            <person name="Land M.L."/>
            <person name="Hauser L."/>
            <person name="Chang Y.-J."/>
            <person name="Jeffries C."/>
            <person name="Wall J.D."/>
            <person name="Stahl D.A."/>
            <person name="Arkin A.P."/>
            <person name="Dehal P."/>
            <person name="Stolyar S.M."/>
            <person name="Hazen T.C."/>
            <person name="Woyke T.J."/>
        </authorList>
    </citation>
    <scope>NUCLEOTIDE SEQUENCE [LARGE SCALE GENOMIC DNA]</scope>
    <source>
        <strain evidence="1 2">JJ</strain>
    </source>
</reference>